<protein>
    <submittedName>
        <fullName evidence="2">Uncharacterized protein</fullName>
    </submittedName>
</protein>
<dbReference type="Proteomes" id="UP000186102">
    <property type="component" value="Unassembled WGS sequence"/>
</dbReference>
<organism evidence="2 3">
    <name type="scientific">Desulfosporosinus metallidurans</name>
    <dbReference type="NCBI Taxonomy" id="1888891"/>
    <lineage>
        <taxon>Bacteria</taxon>
        <taxon>Bacillati</taxon>
        <taxon>Bacillota</taxon>
        <taxon>Clostridia</taxon>
        <taxon>Eubacteriales</taxon>
        <taxon>Desulfitobacteriaceae</taxon>
        <taxon>Desulfosporosinus</taxon>
    </lineage>
</organism>
<evidence type="ECO:0000313" key="2">
    <source>
        <dbReference type="EMBL" id="OLN26447.1"/>
    </source>
</evidence>
<keyword evidence="1" id="KW-1133">Transmembrane helix</keyword>
<reference evidence="2 3" key="1">
    <citation type="submission" date="2016-09" db="EMBL/GenBank/DDBJ databases">
        <title>Complete genome of Desulfosporosinus sp. OL.</title>
        <authorList>
            <person name="Mardanov A."/>
            <person name="Beletsky A."/>
            <person name="Panova A."/>
            <person name="Karnachuk O."/>
            <person name="Ravin N."/>
        </authorList>
    </citation>
    <scope>NUCLEOTIDE SEQUENCE [LARGE SCALE GENOMIC DNA]</scope>
    <source>
        <strain evidence="2 3">OL</strain>
    </source>
</reference>
<feature type="transmembrane region" description="Helical" evidence="1">
    <location>
        <begin position="48"/>
        <end position="66"/>
    </location>
</feature>
<evidence type="ECO:0000313" key="3">
    <source>
        <dbReference type="Proteomes" id="UP000186102"/>
    </source>
</evidence>
<name>A0A1Q8QGG8_9FIRM</name>
<proteinExistence type="predicted"/>
<keyword evidence="1" id="KW-0812">Transmembrane</keyword>
<keyword evidence="3" id="KW-1185">Reference proteome</keyword>
<gene>
    <name evidence="2" type="ORF">DSOL_4981</name>
</gene>
<comment type="caution">
    <text evidence="2">The sequence shown here is derived from an EMBL/GenBank/DDBJ whole genome shotgun (WGS) entry which is preliminary data.</text>
</comment>
<dbReference type="EMBL" id="MLBF01000077">
    <property type="protein sequence ID" value="OLN26447.1"/>
    <property type="molecule type" value="Genomic_DNA"/>
</dbReference>
<feature type="transmembrane region" description="Helical" evidence="1">
    <location>
        <begin position="6"/>
        <end position="27"/>
    </location>
</feature>
<sequence>MIVNPRFAFIQVPKIVCHQIFIYFIVIGKLRRYFTMPAFIHDLRIAKIAVHTGIQFFFAWFILFMGDGRSILVCNEHFIDLIGDVEISDFVRKAFLLDRRRIFAFVNKNFNDVGNGMPGYVCIVVPEKKRHPVHAAVSGFQQHIRLIFRVAIVLVNFGQGDRLVFKKHVGCEKLLNFFIHFNGVEIGAF</sequence>
<dbReference type="AlphaFoldDB" id="A0A1Q8QGG8"/>
<evidence type="ECO:0000256" key="1">
    <source>
        <dbReference type="SAM" id="Phobius"/>
    </source>
</evidence>
<keyword evidence="1" id="KW-0472">Membrane</keyword>
<accession>A0A1Q8QGG8</accession>